<accession>A0A6N4RF07</accession>
<evidence type="ECO:0000256" key="1">
    <source>
        <dbReference type="SAM" id="SignalP"/>
    </source>
</evidence>
<keyword evidence="1" id="KW-0732">Signal</keyword>
<evidence type="ECO:0000313" key="3">
    <source>
        <dbReference type="Proteomes" id="UP000320948"/>
    </source>
</evidence>
<evidence type="ECO:0008006" key="4">
    <source>
        <dbReference type="Google" id="ProtNLM"/>
    </source>
</evidence>
<evidence type="ECO:0000313" key="2">
    <source>
        <dbReference type="EMBL" id="TKW61594.1"/>
    </source>
</evidence>
<dbReference type="EMBL" id="VAFM01000001">
    <property type="protein sequence ID" value="TKW61594.1"/>
    <property type="molecule type" value="Genomic_DNA"/>
</dbReference>
<protein>
    <recommendedName>
        <fullName evidence="4">Secreted protein</fullName>
    </recommendedName>
</protein>
<comment type="caution">
    <text evidence="2">The sequence shown here is derived from an EMBL/GenBank/DDBJ whole genome shotgun (WGS) entry which is preliminary data.</text>
</comment>
<sequence>MRKFASLVVAASVVASAFVAAPALAASTSVNIGVPKCDIRAGFVRGGNPAIVDAFGVGTMCDKQFGEVNVKREDKGTPTRGPNMCILRVTGTKDSGAFSCIIPVSQNVDVQNGVLYFTVTETTPFAKAGQKLRYFPGRDRAL</sequence>
<dbReference type="AlphaFoldDB" id="A0A6N4RF07"/>
<feature type="signal peptide" evidence="1">
    <location>
        <begin position="1"/>
        <end position="25"/>
    </location>
</feature>
<dbReference type="Proteomes" id="UP000320948">
    <property type="component" value="Unassembled WGS sequence"/>
</dbReference>
<gene>
    <name evidence="2" type="ORF">DI628_02925</name>
</gene>
<organism evidence="2 3">
    <name type="scientific">Blastochloris viridis</name>
    <name type="common">Rhodopseudomonas viridis</name>
    <dbReference type="NCBI Taxonomy" id="1079"/>
    <lineage>
        <taxon>Bacteria</taxon>
        <taxon>Pseudomonadati</taxon>
        <taxon>Pseudomonadota</taxon>
        <taxon>Alphaproteobacteria</taxon>
        <taxon>Hyphomicrobiales</taxon>
        <taxon>Blastochloridaceae</taxon>
        <taxon>Blastochloris</taxon>
    </lineage>
</organism>
<name>A0A6N4RF07_BLAVI</name>
<reference evidence="2 3" key="1">
    <citation type="journal article" date="2017" name="Nat. Commun.">
        <title>In situ click chemistry generation of cyclooxygenase-2 inhibitors.</title>
        <authorList>
            <person name="Bhardwaj A."/>
            <person name="Kaur J."/>
            <person name="Wuest M."/>
            <person name="Wuest F."/>
        </authorList>
    </citation>
    <scope>NUCLEOTIDE SEQUENCE [LARGE SCALE GENOMIC DNA]</scope>
    <source>
        <strain evidence="2">S2_018_000_R2_106</strain>
    </source>
</reference>
<feature type="chain" id="PRO_5026734049" description="Secreted protein" evidence="1">
    <location>
        <begin position="26"/>
        <end position="142"/>
    </location>
</feature>
<proteinExistence type="predicted"/>